<evidence type="ECO:0000313" key="2">
    <source>
        <dbReference type="Proteomes" id="UP001140091"/>
    </source>
</evidence>
<organism evidence="1 2">
    <name type="scientific">Candolleomyces eurysporus</name>
    <dbReference type="NCBI Taxonomy" id="2828524"/>
    <lineage>
        <taxon>Eukaryota</taxon>
        <taxon>Fungi</taxon>
        <taxon>Dikarya</taxon>
        <taxon>Basidiomycota</taxon>
        <taxon>Agaricomycotina</taxon>
        <taxon>Agaricomycetes</taxon>
        <taxon>Agaricomycetidae</taxon>
        <taxon>Agaricales</taxon>
        <taxon>Agaricineae</taxon>
        <taxon>Psathyrellaceae</taxon>
        <taxon>Candolleomyces</taxon>
    </lineage>
</organism>
<feature type="non-terminal residue" evidence="1">
    <location>
        <position position="1"/>
    </location>
</feature>
<dbReference type="AlphaFoldDB" id="A0A9W8MMY9"/>
<dbReference type="OrthoDB" id="10679645at2759"/>
<keyword evidence="2" id="KW-1185">Reference proteome</keyword>
<accession>A0A9W8MMY9</accession>
<comment type="caution">
    <text evidence="1">The sequence shown here is derived from an EMBL/GenBank/DDBJ whole genome shotgun (WGS) entry which is preliminary data.</text>
</comment>
<dbReference type="EMBL" id="JANBPK010000265">
    <property type="protein sequence ID" value="KAJ2935917.1"/>
    <property type="molecule type" value="Genomic_DNA"/>
</dbReference>
<dbReference type="Proteomes" id="UP001140091">
    <property type="component" value="Unassembled WGS sequence"/>
</dbReference>
<proteinExistence type="predicted"/>
<reference evidence="1" key="1">
    <citation type="submission" date="2022-06" db="EMBL/GenBank/DDBJ databases">
        <title>Genome Sequence of Candolleomyces eurysporus.</title>
        <authorList>
            <person name="Buettner E."/>
        </authorList>
    </citation>
    <scope>NUCLEOTIDE SEQUENCE</scope>
    <source>
        <strain evidence="1">VTCC 930004</strain>
    </source>
</reference>
<evidence type="ECO:0000313" key="1">
    <source>
        <dbReference type="EMBL" id="KAJ2935917.1"/>
    </source>
</evidence>
<gene>
    <name evidence="1" type="ORF">H1R20_g1178</name>
</gene>
<protein>
    <submittedName>
        <fullName evidence="1">Uncharacterized protein</fullName>
    </submittedName>
</protein>
<name>A0A9W8MMY9_9AGAR</name>
<sequence>MLSRKTLPILHGIDRPSFQSLLNYSSSRVQAAALSYLISEESLTAEESQKFQEYLTHELLFGMHLLGLGMMLHPNSLSVPRGIQACGHLFVADQLTLKPKLRDIILDNSDPTDTVLEGYALNWWAAFPPPDGFNLDLSAIIDA</sequence>